<organism evidence="1 2">
    <name type="scientific">Acorus gramineus</name>
    <name type="common">Dwarf sweet flag</name>
    <dbReference type="NCBI Taxonomy" id="55184"/>
    <lineage>
        <taxon>Eukaryota</taxon>
        <taxon>Viridiplantae</taxon>
        <taxon>Streptophyta</taxon>
        <taxon>Embryophyta</taxon>
        <taxon>Tracheophyta</taxon>
        <taxon>Spermatophyta</taxon>
        <taxon>Magnoliopsida</taxon>
        <taxon>Liliopsida</taxon>
        <taxon>Acoraceae</taxon>
        <taxon>Acorus</taxon>
    </lineage>
</organism>
<dbReference type="AlphaFoldDB" id="A0AAV9BFN2"/>
<evidence type="ECO:0000313" key="1">
    <source>
        <dbReference type="EMBL" id="KAK1275578.1"/>
    </source>
</evidence>
<gene>
    <name evidence="1" type="ORF">QJS04_geneDACA009948</name>
</gene>
<sequence>MAHSLWKSDEKDSIFKRFFEYKAHVGSREGKPLQTGLQSLKYKMCLSSVERRVQLQDCIAKIREAERLDDSIKWCKVSRAVVETLENLAKAVAHDQGVICGRDHVSSRSNFCNQWAESSC</sequence>
<proteinExistence type="predicted"/>
<reference evidence="1" key="1">
    <citation type="journal article" date="2023" name="Nat. Commun.">
        <title>Diploid and tetraploid genomes of Acorus and the evolution of monocots.</title>
        <authorList>
            <person name="Ma L."/>
            <person name="Liu K.W."/>
            <person name="Li Z."/>
            <person name="Hsiao Y.Y."/>
            <person name="Qi Y."/>
            <person name="Fu T."/>
            <person name="Tang G.D."/>
            <person name="Zhang D."/>
            <person name="Sun W.H."/>
            <person name="Liu D.K."/>
            <person name="Li Y."/>
            <person name="Chen G.Z."/>
            <person name="Liu X.D."/>
            <person name="Liao X.Y."/>
            <person name="Jiang Y.T."/>
            <person name="Yu X."/>
            <person name="Hao Y."/>
            <person name="Huang J."/>
            <person name="Zhao X.W."/>
            <person name="Ke S."/>
            <person name="Chen Y.Y."/>
            <person name="Wu W.L."/>
            <person name="Hsu J.L."/>
            <person name="Lin Y.F."/>
            <person name="Huang M.D."/>
            <person name="Li C.Y."/>
            <person name="Huang L."/>
            <person name="Wang Z.W."/>
            <person name="Zhao X."/>
            <person name="Zhong W.Y."/>
            <person name="Peng D.H."/>
            <person name="Ahmad S."/>
            <person name="Lan S."/>
            <person name="Zhang J.S."/>
            <person name="Tsai W.C."/>
            <person name="Van de Peer Y."/>
            <person name="Liu Z.J."/>
        </authorList>
    </citation>
    <scope>NUCLEOTIDE SEQUENCE</scope>
    <source>
        <strain evidence="1">SCP</strain>
    </source>
</reference>
<name>A0AAV9BFN2_ACOGR</name>
<reference evidence="1" key="2">
    <citation type="submission" date="2023-06" db="EMBL/GenBank/DDBJ databases">
        <authorList>
            <person name="Ma L."/>
            <person name="Liu K.-W."/>
            <person name="Li Z."/>
            <person name="Hsiao Y.-Y."/>
            <person name="Qi Y."/>
            <person name="Fu T."/>
            <person name="Tang G."/>
            <person name="Zhang D."/>
            <person name="Sun W.-H."/>
            <person name="Liu D.-K."/>
            <person name="Li Y."/>
            <person name="Chen G.-Z."/>
            <person name="Liu X.-D."/>
            <person name="Liao X.-Y."/>
            <person name="Jiang Y.-T."/>
            <person name="Yu X."/>
            <person name="Hao Y."/>
            <person name="Huang J."/>
            <person name="Zhao X.-W."/>
            <person name="Ke S."/>
            <person name="Chen Y.-Y."/>
            <person name="Wu W.-L."/>
            <person name="Hsu J.-L."/>
            <person name="Lin Y.-F."/>
            <person name="Huang M.-D."/>
            <person name="Li C.-Y."/>
            <person name="Huang L."/>
            <person name="Wang Z.-W."/>
            <person name="Zhao X."/>
            <person name="Zhong W.-Y."/>
            <person name="Peng D.-H."/>
            <person name="Ahmad S."/>
            <person name="Lan S."/>
            <person name="Zhang J.-S."/>
            <person name="Tsai W.-C."/>
            <person name="Van De Peer Y."/>
            <person name="Liu Z.-J."/>
        </authorList>
    </citation>
    <scope>NUCLEOTIDE SEQUENCE</scope>
    <source>
        <strain evidence="1">SCP</strain>
        <tissue evidence="1">Leaves</tissue>
    </source>
</reference>
<accession>A0AAV9BFN2</accession>
<protein>
    <submittedName>
        <fullName evidence="1">Uncharacterized protein</fullName>
    </submittedName>
</protein>
<dbReference type="Proteomes" id="UP001179952">
    <property type="component" value="Unassembled WGS sequence"/>
</dbReference>
<comment type="caution">
    <text evidence="1">The sequence shown here is derived from an EMBL/GenBank/DDBJ whole genome shotgun (WGS) entry which is preliminary data.</text>
</comment>
<dbReference type="EMBL" id="JAUJYN010000003">
    <property type="protein sequence ID" value="KAK1275578.1"/>
    <property type="molecule type" value="Genomic_DNA"/>
</dbReference>
<keyword evidence="2" id="KW-1185">Reference proteome</keyword>
<evidence type="ECO:0000313" key="2">
    <source>
        <dbReference type="Proteomes" id="UP001179952"/>
    </source>
</evidence>